<evidence type="ECO:0000313" key="2">
    <source>
        <dbReference type="Proteomes" id="UP001239111"/>
    </source>
</evidence>
<dbReference type="Proteomes" id="UP001239111">
    <property type="component" value="Chromosome 4"/>
</dbReference>
<comment type="caution">
    <text evidence="1">The sequence shown here is derived from an EMBL/GenBank/DDBJ whole genome shotgun (WGS) entry which is preliminary data.</text>
</comment>
<evidence type="ECO:0000313" key="1">
    <source>
        <dbReference type="EMBL" id="KAJ8668332.1"/>
    </source>
</evidence>
<protein>
    <submittedName>
        <fullName evidence="1">Uncharacterized protein</fullName>
    </submittedName>
</protein>
<organism evidence="1 2">
    <name type="scientific">Eretmocerus hayati</name>
    <dbReference type="NCBI Taxonomy" id="131215"/>
    <lineage>
        <taxon>Eukaryota</taxon>
        <taxon>Metazoa</taxon>
        <taxon>Ecdysozoa</taxon>
        <taxon>Arthropoda</taxon>
        <taxon>Hexapoda</taxon>
        <taxon>Insecta</taxon>
        <taxon>Pterygota</taxon>
        <taxon>Neoptera</taxon>
        <taxon>Endopterygota</taxon>
        <taxon>Hymenoptera</taxon>
        <taxon>Apocrita</taxon>
        <taxon>Proctotrupomorpha</taxon>
        <taxon>Chalcidoidea</taxon>
        <taxon>Aphelinidae</taxon>
        <taxon>Aphelininae</taxon>
        <taxon>Eretmocerus</taxon>
    </lineage>
</organism>
<sequence length="101" mass="10756">MELTVTNGLIDATNDTKLVPNQHQQQQTGSGEAQKSGQKSDEQGVAETSNAANNLPKENEKIPKGKMKKDPHQEGASAPQGDPVPLRRSARIAAKKASAKK</sequence>
<accession>A0ACC2NB71</accession>
<proteinExistence type="predicted"/>
<keyword evidence="2" id="KW-1185">Reference proteome</keyword>
<dbReference type="EMBL" id="CM056744">
    <property type="protein sequence ID" value="KAJ8668332.1"/>
    <property type="molecule type" value="Genomic_DNA"/>
</dbReference>
<reference evidence="1" key="1">
    <citation type="submission" date="2023-04" db="EMBL/GenBank/DDBJ databases">
        <title>A chromosome-level genome assembly of the parasitoid wasp Eretmocerus hayati.</title>
        <authorList>
            <person name="Zhong Y."/>
            <person name="Liu S."/>
            <person name="Liu Y."/>
        </authorList>
    </citation>
    <scope>NUCLEOTIDE SEQUENCE</scope>
    <source>
        <strain evidence="1">ZJU_SS_LIU_2023</strain>
    </source>
</reference>
<name>A0ACC2NB71_9HYME</name>
<gene>
    <name evidence="1" type="ORF">QAD02_009995</name>
</gene>